<gene>
    <name evidence="1" type="ORF">KEU06_04080</name>
</gene>
<dbReference type="Proteomes" id="UP000680348">
    <property type="component" value="Unassembled WGS sequence"/>
</dbReference>
<organism evidence="1 2">
    <name type="scientific">Pseudaminobacter soli</name>
    <name type="common">ex Zhang et al. 2022</name>
    <dbReference type="NCBI Taxonomy" id="2831468"/>
    <lineage>
        <taxon>Bacteria</taxon>
        <taxon>Pseudomonadati</taxon>
        <taxon>Pseudomonadota</taxon>
        <taxon>Alphaproteobacteria</taxon>
        <taxon>Hyphomicrobiales</taxon>
        <taxon>Phyllobacteriaceae</taxon>
        <taxon>Pseudaminobacter</taxon>
    </lineage>
</organism>
<sequence>MTKSRKWPIIAVLAIALGGCKILPTPAEGDTAAAGGKFDPDAMVAKIWDAKVIPYLEQKAGPFAEVDALARSDAKAAGEKYGNPNKQANSPWTYAVRVDGKIVAANTKSRAASIDVDVDVDGDGKADLRAEIGPAMRGTALRDVLDFVNFNEFINQIDFAQYGKAFNTYADKTVLSKLPRENLEGHNVRLLGAYVPANGSDLPLLTPAKAEIGPSP</sequence>
<keyword evidence="2" id="KW-1185">Reference proteome</keyword>
<proteinExistence type="predicted"/>
<accession>A0A942I1E2</accession>
<dbReference type="PROSITE" id="PS51257">
    <property type="entry name" value="PROKAR_LIPOPROTEIN"/>
    <property type="match status" value="1"/>
</dbReference>
<comment type="caution">
    <text evidence="1">The sequence shown here is derived from an EMBL/GenBank/DDBJ whole genome shotgun (WGS) entry which is preliminary data.</text>
</comment>
<evidence type="ECO:0000313" key="2">
    <source>
        <dbReference type="Proteomes" id="UP000680348"/>
    </source>
</evidence>
<dbReference type="InterPro" id="IPR036215">
    <property type="entry name" value="TM0957-like_sf"/>
</dbReference>
<dbReference type="InterPro" id="IPR014582">
    <property type="entry name" value="UCP033535_lipo"/>
</dbReference>
<evidence type="ECO:0000313" key="1">
    <source>
        <dbReference type="EMBL" id="MBS3647807.1"/>
    </source>
</evidence>
<dbReference type="SUPFAM" id="SSF141318">
    <property type="entry name" value="TM0957-like"/>
    <property type="match status" value="1"/>
</dbReference>
<dbReference type="Pfam" id="PF10054">
    <property type="entry name" value="DUF2291"/>
    <property type="match status" value="1"/>
</dbReference>
<dbReference type="RefSeq" id="WP_188253376.1">
    <property type="nucleotide sequence ID" value="NZ_JABVCF010000002.1"/>
</dbReference>
<protein>
    <submittedName>
        <fullName evidence="1">DUF2291 family protein</fullName>
    </submittedName>
</protein>
<name>A0A942I1E2_9HYPH</name>
<dbReference type="EMBL" id="JAGWCR010000002">
    <property type="protein sequence ID" value="MBS3647807.1"/>
    <property type="molecule type" value="Genomic_DNA"/>
</dbReference>
<dbReference type="AlphaFoldDB" id="A0A942I1E2"/>
<reference evidence="1" key="1">
    <citation type="submission" date="2021-04" db="EMBL/GenBank/DDBJ databases">
        <title>Pseudaminobacter soli sp. nov., isolated from paddy soil contaminated by heavy metals.</title>
        <authorList>
            <person name="Zhang K."/>
        </authorList>
    </citation>
    <scope>NUCLEOTIDE SEQUENCE</scope>
    <source>
        <strain evidence="1">19-2017</strain>
    </source>
</reference>
<dbReference type="PIRSF" id="PIRSF033535">
    <property type="entry name" value="UCP033535_plp"/>
    <property type="match status" value="1"/>
</dbReference>